<feature type="non-terminal residue" evidence="1">
    <location>
        <position position="1"/>
    </location>
</feature>
<dbReference type="EMBL" id="JASCZI010126487">
    <property type="protein sequence ID" value="MED6166460.1"/>
    <property type="molecule type" value="Genomic_DNA"/>
</dbReference>
<reference evidence="1 2" key="1">
    <citation type="journal article" date="2023" name="Plants (Basel)">
        <title>Bridging the Gap: Combining Genomics and Transcriptomics Approaches to Understand Stylosanthes scabra, an Orphan Legume from the Brazilian Caatinga.</title>
        <authorList>
            <person name="Ferreira-Neto J.R.C."/>
            <person name="da Silva M.D."/>
            <person name="Binneck E."/>
            <person name="de Melo N.F."/>
            <person name="da Silva R.H."/>
            <person name="de Melo A.L.T.M."/>
            <person name="Pandolfi V."/>
            <person name="Bustamante F.O."/>
            <person name="Brasileiro-Vidal A.C."/>
            <person name="Benko-Iseppon A.M."/>
        </authorList>
    </citation>
    <scope>NUCLEOTIDE SEQUENCE [LARGE SCALE GENOMIC DNA]</scope>
    <source>
        <tissue evidence="1">Leaves</tissue>
    </source>
</reference>
<evidence type="ECO:0000313" key="1">
    <source>
        <dbReference type="EMBL" id="MED6166460.1"/>
    </source>
</evidence>
<accession>A0ABU6V1W3</accession>
<proteinExistence type="predicted"/>
<evidence type="ECO:0000313" key="2">
    <source>
        <dbReference type="Proteomes" id="UP001341840"/>
    </source>
</evidence>
<protein>
    <submittedName>
        <fullName evidence="1">Uncharacterized protein</fullName>
    </submittedName>
</protein>
<gene>
    <name evidence="1" type="ORF">PIB30_109504</name>
</gene>
<dbReference type="Proteomes" id="UP001341840">
    <property type="component" value="Unassembled WGS sequence"/>
</dbReference>
<organism evidence="1 2">
    <name type="scientific">Stylosanthes scabra</name>
    <dbReference type="NCBI Taxonomy" id="79078"/>
    <lineage>
        <taxon>Eukaryota</taxon>
        <taxon>Viridiplantae</taxon>
        <taxon>Streptophyta</taxon>
        <taxon>Embryophyta</taxon>
        <taxon>Tracheophyta</taxon>
        <taxon>Spermatophyta</taxon>
        <taxon>Magnoliopsida</taxon>
        <taxon>eudicotyledons</taxon>
        <taxon>Gunneridae</taxon>
        <taxon>Pentapetalae</taxon>
        <taxon>rosids</taxon>
        <taxon>fabids</taxon>
        <taxon>Fabales</taxon>
        <taxon>Fabaceae</taxon>
        <taxon>Papilionoideae</taxon>
        <taxon>50 kb inversion clade</taxon>
        <taxon>dalbergioids sensu lato</taxon>
        <taxon>Dalbergieae</taxon>
        <taxon>Pterocarpus clade</taxon>
        <taxon>Stylosanthes</taxon>
    </lineage>
</organism>
<comment type="caution">
    <text evidence="1">The sequence shown here is derived from an EMBL/GenBank/DDBJ whole genome shotgun (WGS) entry which is preliminary data.</text>
</comment>
<keyword evidence="2" id="KW-1185">Reference proteome</keyword>
<sequence length="129" mass="14376">IPTPLNNCRSSIAAYAHATPTIQMNALNCKKTTLLQHLTISMRTSNCHLITDSIIHNLKGGMTTNKTGGTHLNNHNKPNSANHTHIANPKTHKTQDINHLMLDKPIHHQMLLLPTMKKPFELISKIIGR</sequence>
<name>A0ABU6V1W3_9FABA</name>